<organism evidence="1 2">
    <name type="scientific">Romanomermis culicivorax</name>
    <name type="common">Nematode worm</name>
    <dbReference type="NCBI Taxonomy" id="13658"/>
    <lineage>
        <taxon>Eukaryota</taxon>
        <taxon>Metazoa</taxon>
        <taxon>Ecdysozoa</taxon>
        <taxon>Nematoda</taxon>
        <taxon>Enoplea</taxon>
        <taxon>Dorylaimia</taxon>
        <taxon>Mermithida</taxon>
        <taxon>Mermithoidea</taxon>
        <taxon>Mermithidae</taxon>
        <taxon>Romanomermis</taxon>
    </lineage>
</organism>
<dbReference type="SUPFAM" id="SSF56112">
    <property type="entry name" value="Protein kinase-like (PK-like)"/>
    <property type="match status" value="1"/>
</dbReference>
<dbReference type="PANTHER" id="PTHR23020:SF41">
    <property type="entry name" value="AMINOGLYCOSIDE PHOSPHOTRANSFERASE DOMAIN-CONTAINING PROTEIN"/>
    <property type="match status" value="1"/>
</dbReference>
<dbReference type="Pfam" id="PF07914">
    <property type="entry name" value="DUF1679"/>
    <property type="match status" value="1"/>
</dbReference>
<dbReference type="AlphaFoldDB" id="A0A915KTL2"/>
<proteinExistence type="predicted"/>
<dbReference type="InterPro" id="IPR011009">
    <property type="entry name" value="Kinase-like_dom_sf"/>
</dbReference>
<protein>
    <submittedName>
        <fullName evidence="2">Uncharacterized protein</fullName>
    </submittedName>
</protein>
<dbReference type="Proteomes" id="UP000887565">
    <property type="component" value="Unplaced"/>
</dbReference>
<evidence type="ECO:0000313" key="1">
    <source>
        <dbReference type="Proteomes" id="UP000887565"/>
    </source>
</evidence>
<dbReference type="InterPro" id="IPR052961">
    <property type="entry name" value="Oxido-Kinase-like_Enzymes"/>
</dbReference>
<accession>A0A915KTL2</accession>
<dbReference type="InterPro" id="IPR012877">
    <property type="entry name" value="Dhs-27"/>
</dbReference>
<dbReference type="WBParaSite" id="nRc.2.0.1.t42113-RA">
    <property type="protein sequence ID" value="nRc.2.0.1.t42113-RA"/>
    <property type="gene ID" value="nRc.2.0.1.g42113"/>
</dbReference>
<name>A0A915KTL2_ROMCU</name>
<dbReference type="PANTHER" id="PTHR23020">
    <property type="entry name" value="UNCHARACTERIZED NUCLEAR HORMONE RECEPTOR-RELATED"/>
    <property type="match status" value="1"/>
</dbReference>
<keyword evidence="1" id="KW-1185">Reference proteome</keyword>
<reference evidence="2" key="1">
    <citation type="submission" date="2022-11" db="UniProtKB">
        <authorList>
            <consortium name="WormBaseParasite"/>
        </authorList>
    </citation>
    <scope>IDENTIFICATION</scope>
</reference>
<sequence length="226" mass="25839">MDDEILCDSPVTKSFVEKSLQDYFHCRATLAKCRATVISKGMGYTSEVMRVWLDWSSEDENSGGIKLPEKVIVKTPMIKCLDFFVNNMMDGEQIKWGEEALNSERVVQMIHKTECDAYKILYQADPHPVPLPLIYLIREKDPGVIIMEDLEERAGIISNIAIAVHLARLHAWSLTTSVEWRSILPGQESIMEMFKGFVETSKSGLKVVMEKFKEEFGHVDESLYEK</sequence>
<evidence type="ECO:0000313" key="2">
    <source>
        <dbReference type="WBParaSite" id="nRc.2.0.1.t42113-RA"/>
    </source>
</evidence>